<accession>A0A0G1SC48</accession>
<keyword evidence="1" id="KW-0472">Membrane</keyword>
<evidence type="ECO:0000256" key="1">
    <source>
        <dbReference type="SAM" id="Phobius"/>
    </source>
</evidence>
<evidence type="ECO:0000313" key="3">
    <source>
        <dbReference type="Proteomes" id="UP000034732"/>
    </source>
</evidence>
<name>A0A0G1SC48_UNCKA</name>
<sequence>MESTPSTGSLSLGAGYASQAMGSLAVGIKSPEVAAVAGAATANSTNYQAYILGYGLLASLALAVCIYLANKKFNLPKIGKERPANEQAPVQ</sequence>
<gene>
    <name evidence="2" type="ORF">UX44_C0011G0011</name>
</gene>
<dbReference type="AlphaFoldDB" id="A0A0G1SC48"/>
<dbReference type="Proteomes" id="UP000034732">
    <property type="component" value="Unassembled WGS sequence"/>
</dbReference>
<comment type="caution">
    <text evidence="2">The sequence shown here is derived from an EMBL/GenBank/DDBJ whole genome shotgun (WGS) entry which is preliminary data.</text>
</comment>
<feature type="transmembrane region" description="Helical" evidence="1">
    <location>
        <begin position="51"/>
        <end position="70"/>
    </location>
</feature>
<proteinExistence type="predicted"/>
<protein>
    <submittedName>
        <fullName evidence="2">Uncharacterized protein</fullName>
    </submittedName>
</protein>
<dbReference type="EMBL" id="LCMF01000011">
    <property type="protein sequence ID" value="KKU30845.1"/>
    <property type="molecule type" value="Genomic_DNA"/>
</dbReference>
<organism evidence="2 3">
    <name type="scientific">candidate division WWE3 bacterium GW2011_GWA1_46_21</name>
    <dbReference type="NCBI Taxonomy" id="1619107"/>
    <lineage>
        <taxon>Bacteria</taxon>
        <taxon>Katanobacteria</taxon>
    </lineage>
</organism>
<evidence type="ECO:0000313" key="2">
    <source>
        <dbReference type="EMBL" id="KKU30845.1"/>
    </source>
</evidence>
<keyword evidence="1" id="KW-1133">Transmembrane helix</keyword>
<keyword evidence="1" id="KW-0812">Transmembrane</keyword>
<reference evidence="2 3" key="1">
    <citation type="journal article" date="2015" name="Nature">
        <title>rRNA introns, odd ribosomes, and small enigmatic genomes across a large radiation of phyla.</title>
        <authorList>
            <person name="Brown C.T."/>
            <person name="Hug L.A."/>
            <person name="Thomas B.C."/>
            <person name="Sharon I."/>
            <person name="Castelle C.J."/>
            <person name="Singh A."/>
            <person name="Wilkins M.J."/>
            <person name="Williams K.H."/>
            <person name="Banfield J.F."/>
        </authorList>
    </citation>
    <scope>NUCLEOTIDE SEQUENCE [LARGE SCALE GENOMIC DNA]</scope>
</reference>